<sequence length="134" mass="14581">MKSRVTRFALLLALFILPLLPHRAAAQAGKFSYLYMTTVESVLGGGGGRSRILFTPDFKGQKEVTIESPFGITGINFGNIHANDDATARFLTELNSEGWELLQVVPLTISPSAGTGSLASTGIFMTRYLFRKPQ</sequence>
<feature type="signal peptide" evidence="1">
    <location>
        <begin position="1"/>
        <end position="24"/>
    </location>
</feature>
<organism evidence="2 3">
    <name type="scientific">Hymenobacter nitidus</name>
    <dbReference type="NCBI Taxonomy" id="2880929"/>
    <lineage>
        <taxon>Bacteria</taxon>
        <taxon>Pseudomonadati</taxon>
        <taxon>Bacteroidota</taxon>
        <taxon>Cytophagia</taxon>
        <taxon>Cytophagales</taxon>
        <taxon>Hymenobacteraceae</taxon>
        <taxon>Hymenobacter</taxon>
    </lineage>
</organism>
<feature type="chain" id="PRO_5047409622" description="DUF4177 domain-containing protein" evidence="1">
    <location>
        <begin position="25"/>
        <end position="134"/>
    </location>
</feature>
<comment type="caution">
    <text evidence="2">The sequence shown here is derived from an EMBL/GenBank/DDBJ whole genome shotgun (WGS) entry which is preliminary data.</text>
</comment>
<gene>
    <name evidence="2" type="ORF">LGH70_01690</name>
</gene>
<evidence type="ECO:0008006" key="4">
    <source>
        <dbReference type="Google" id="ProtNLM"/>
    </source>
</evidence>
<keyword evidence="1" id="KW-0732">Signal</keyword>
<evidence type="ECO:0000313" key="3">
    <source>
        <dbReference type="Proteomes" id="UP001165297"/>
    </source>
</evidence>
<name>A0ABS8A7A2_9BACT</name>
<reference evidence="2" key="1">
    <citation type="submission" date="2021-10" db="EMBL/GenBank/DDBJ databases">
        <authorList>
            <person name="Dean J.D."/>
            <person name="Kim M.K."/>
            <person name="Newey C.N."/>
            <person name="Stoker T.S."/>
            <person name="Thompson D.W."/>
            <person name="Grose J.H."/>
        </authorList>
    </citation>
    <scope>NUCLEOTIDE SEQUENCE</scope>
    <source>
        <strain evidence="2">BT635</strain>
    </source>
</reference>
<accession>A0ABS8A7A2</accession>
<dbReference type="Proteomes" id="UP001165297">
    <property type="component" value="Unassembled WGS sequence"/>
</dbReference>
<dbReference type="EMBL" id="JAJADQ010000001">
    <property type="protein sequence ID" value="MCB2376275.1"/>
    <property type="molecule type" value="Genomic_DNA"/>
</dbReference>
<dbReference type="RefSeq" id="WP_226182047.1">
    <property type="nucleotide sequence ID" value="NZ_JAJADQ010000001.1"/>
</dbReference>
<keyword evidence="3" id="KW-1185">Reference proteome</keyword>
<evidence type="ECO:0000313" key="2">
    <source>
        <dbReference type="EMBL" id="MCB2376275.1"/>
    </source>
</evidence>
<evidence type="ECO:0000256" key="1">
    <source>
        <dbReference type="SAM" id="SignalP"/>
    </source>
</evidence>
<proteinExistence type="predicted"/>
<protein>
    <recommendedName>
        <fullName evidence="4">DUF4177 domain-containing protein</fullName>
    </recommendedName>
</protein>